<keyword evidence="3" id="KW-1185">Reference proteome</keyword>
<proteinExistence type="predicted"/>
<name>A0AAW1CQL9_9HEMI</name>
<evidence type="ECO:0000313" key="2">
    <source>
        <dbReference type="EMBL" id="KAK9498822.1"/>
    </source>
</evidence>
<accession>A0AAW1CQL9</accession>
<protein>
    <recommendedName>
        <fullName evidence="4">Secreted protein</fullName>
    </recommendedName>
</protein>
<feature type="signal peptide" evidence="1">
    <location>
        <begin position="1"/>
        <end position="25"/>
    </location>
</feature>
<keyword evidence="1" id="KW-0732">Signal</keyword>
<gene>
    <name evidence="2" type="ORF">O3M35_003379</name>
</gene>
<evidence type="ECO:0000256" key="1">
    <source>
        <dbReference type="SAM" id="SignalP"/>
    </source>
</evidence>
<feature type="chain" id="PRO_5043777274" description="Secreted protein" evidence="1">
    <location>
        <begin position="26"/>
        <end position="585"/>
    </location>
</feature>
<evidence type="ECO:0008006" key="4">
    <source>
        <dbReference type="Google" id="ProtNLM"/>
    </source>
</evidence>
<dbReference type="AlphaFoldDB" id="A0AAW1CQL9"/>
<comment type="caution">
    <text evidence="2">The sequence shown here is derived from an EMBL/GenBank/DDBJ whole genome shotgun (WGS) entry which is preliminary data.</text>
</comment>
<dbReference type="EMBL" id="JAPXFL010000012">
    <property type="protein sequence ID" value="KAK9498822.1"/>
    <property type="molecule type" value="Genomic_DNA"/>
</dbReference>
<reference evidence="2 3" key="1">
    <citation type="submission" date="2022-12" db="EMBL/GenBank/DDBJ databases">
        <title>Chromosome-level genome assembly of true bugs.</title>
        <authorList>
            <person name="Ma L."/>
            <person name="Li H."/>
        </authorList>
    </citation>
    <scope>NUCLEOTIDE SEQUENCE [LARGE SCALE GENOMIC DNA]</scope>
    <source>
        <strain evidence="2">Lab_2022b</strain>
    </source>
</reference>
<evidence type="ECO:0000313" key="3">
    <source>
        <dbReference type="Proteomes" id="UP001461498"/>
    </source>
</evidence>
<dbReference type="Proteomes" id="UP001461498">
    <property type="component" value="Unassembled WGS sequence"/>
</dbReference>
<sequence>MKFSKLENYSKIIVTFLIITSTSLGSPTTSAVTIDQVTETSKLNQAKLLRNDLRNHIDYVEKIIDNLDEWAFIEIANLTENELNESIYNELNNNINILQYNITELSSKIFNDNNDIYKLENISILLQKDFDKFDNELNDKLKDALNLLSNYKNETSMIDIYNNASLIKSETDQKIIKKILIKTCIEKIRLQKYKEAKNILNLINDNNVINEIVNEVYNSSENNFDLVRKFSKSNSNIRISYNIYKALYDQLVLYDHFNDADKLIKFITKLYNEIIDDINAPVNIKQDSLELVDLLKVKLKVLLKSFIKGILRTNFQRYNYNRYNNYYNNNNNNRLTNSIFYKIFLLDERLLSFTCNEVFNERLANKDIILNNYEDLVIDDIQKILSEFIGNYINTSERKLAHFFQHFLALNTENNRFLTNNDLNKISSLPETLKYIASSEIVCIYNSDSSEYLYISNETFTMNKYKVSTKPIEQSSSTNSNYFNQWKFIRFHHNIYNIMNIFSNYSYLMSSINDEFNEGFKSNSPYVLETSNQLNHYEWIIVSDGGSVNIYNIVNNRYLFSSKEIDPVVSSNYNGNGRKWFVKKC</sequence>
<organism evidence="2 3">
    <name type="scientific">Rhynocoris fuscipes</name>
    <dbReference type="NCBI Taxonomy" id="488301"/>
    <lineage>
        <taxon>Eukaryota</taxon>
        <taxon>Metazoa</taxon>
        <taxon>Ecdysozoa</taxon>
        <taxon>Arthropoda</taxon>
        <taxon>Hexapoda</taxon>
        <taxon>Insecta</taxon>
        <taxon>Pterygota</taxon>
        <taxon>Neoptera</taxon>
        <taxon>Paraneoptera</taxon>
        <taxon>Hemiptera</taxon>
        <taxon>Heteroptera</taxon>
        <taxon>Panheteroptera</taxon>
        <taxon>Cimicomorpha</taxon>
        <taxon>Reduviidae</taxon>
        <taxon>Harpactorinae</taxon>
        <taxon>Harpactorini</taxon>
        <taxon>Rhynocoris</taxon>
    </lineage>
</organism>